<dbReference type="GO" id="GO:0010073">
    <property type="term" value="P:meristem maintenance"/>
    <property type="evidence" value="ECO:0007669"/>
    <property type="project" value="InterPro"/>
</dbReference>
<comment type="caution">
    <text evidence="3">The sequence shown here is derived from an EMBL/GenBank/DDBJ whole genome shotgun (WGS) entry which is preliminary data.</text>
</comment>
<reference evidence="3" key="1">
    <citation type="submission" date="2023-02" db="EMBL/GenBank/DDBJ databases">
        <title>Genome of toxic invasive species Heracleum sosnowskyi carries increased number of genes despite the absence of recent whole-genome duplications.</title>
        <authorList>
            <person name="Schelkunov M."/>
            <person name="Shtratnikova V."/>
            <person name="Makarenko M."/>
            <person name="Klepikova A."/>
            <person name="Omelchenko D."/>
            <person name="Novikova G."/>
            <person name="Obukhova E."/>
            <person name="Bogdanov V."/>
            <person name="Penin A."/>
            <person name="Logacheva M."/>
        </authorList>
    </citation>
    <scope>NUCLEOTIDE SEQUENCE</scope>
    <source>
        <strain evidence="3">Hsosn_3</strain>
        <tissue evidence="3">Leaf</tissue>
    </source>
</reference>
<accession>A0AAD8GVK0</accession>
<protein>
    <submittedName>
        <fullName evidence="3">C globular stage</fullName>
    </submittedName>
</protein>
<dbReference type="Proteomes" id="UP001237642">
    <property type="component" value="Unassembled WGS sequence"/>
</dbReference>
<organism evidence="3 4">
    <name type="scientific">Heracleum sosnowskyi</name>
    <dbReference type="NCBI Taxonomy" id="360622"/>
    <lineage>
        <taxon>Eukaryota</taxon>
        <taxon>Viridiplantae</taxon>
        <taxon>Streptophyta</taxon>
        <taxon>Embryophyta</taxon>
        <taxon>Tracheophyta</taxon>
        <taxon>Spermatophyta</taxon>
        <taxon>Magnoliopsida</taxon>
        <taxon>eudicotyledons</taxon>
        <taxon>Gunneridae</taxon>
        <taxon>Pentapetalae</taxon>
        <taxon>asterids</taxon>
        <taxon>campanulids</taxon>
        <taxon>Apiales</taxon>
        <taxon>Apiaceae</taxon>
        <taxon>Apioideae</taxon>
        <taxon>apioid superclade</taxon>
        <taxon>Tordylieae</taxon>
        <taxon>Tordyliinae</taxon>
        <taxon>Heracleum</taxon>
    </lineage>
</organism>
<feature type="compositionally biased region" description="Polar residues" evidence="1">
    <location>
        <begin position="672"/>
        <end position="681"/>
    </location>
</feature>
<evidence type="ECO:0000256" key="1">
    <source>
        <dbReference type="SAM" id="MobiDB-lite"/>
    </source>
</evidence>
<feature type="region of interest" description="Disordered" evidence="1">
    <location>
        <begin position="665"/>
        <end position="688"/>
    </location>
</feature>
<evidence type="ECO:0000313" key="3">
    <source>
        <dbReference type="EMBL" id="KAK1355358.1"/>
    </source>
</evidence>
<feature type="region of interest" description="Disordered" evidence="1">
    <location>
        <begin position="726"/>
        <end position="746"/>
    </location>
</feature>
<sequence>MKIHEEQEGIFEERQALMVSPRGSFSTLRKAHFLKPTVKDSSINGPAFKLPYLPLCSESSWPISVSFNGWYDPLPKWPKWVDTMLKKYQYVWKKSGIFEAILSSCCKILKNKEVVFGVAERWSCDTNTFLFQWAEATISLEDVLVLGGFSILGHPFSMPLENQELVEVEKRLDEVVKMLVRLRKKKGSEDVSHGEWLDYFMDNGDVFEHEAFLVLWLSRHVLPGNVVNALNRENFSIAIYLARGIRIALAPPVLASLYRDLSLLKQGILVTAELNRNKCENNYVALTLSSPIQFVQVWAWERLPALQPKCKVIPFGRPRLYRWHGVNRLKRENVRWVIDAAGDSFKWRPYAIVVDNWLFPEFYKDEAQRVLSNGSLSEELETYARCLRVSELVGTDSVEAYLPHRVAMQFGMDQDIPQWISKSNVTSETAWEYYNRPVCDAKLYMPPRLSEGDVTTNYLSWWEKSVVNLQGDTKGVLRGLRSSTSTPNFPKRRKWGDDLMQIWRCCVLDRQTSGGTSLAVDGNFLTPLSKPKSIPEKKSLHSSKKRSIQEFLDVDVKPILAVETNRFTASSEGNHPDVPPGFPPKCDWGKEILNSCNKKHIENNLQTILAVGTKGFTASIEGNHPDVPPGFPPKFDRGKENFKSSTIQHIQNRADVDIKPSLLVKNNPDGFSASTEGNQSDVPPGFPQKCDQGKEILRSCNVQHTQNRSDFHIKPFLIVRNNRLPSSTGGDNDVAPPGFTPKSGQVKEMSQGSIEKGCELRQINNDKPLLPLKKRCSCSSAEGNEDSRMMEELLEPMGTTKQSEATIRTSQPADEIVHGHETRPGIICDEASSFLQTKLQDLDMETRINLIDKVFARVKAEWSGSIRVKQEPQS</sequence>
<keyword evidence="4" id="KW-1185">Reference proteome</keyword>
<reference evidence="3" key="2">
    <citation type="submission" date="2023-05" db="EMBL/GenBank/DDBJ databases">
        <authorList>
            <person name="Schelkunov M.I."/>
        </authorList>
    </citation>
    <scope>NUCLEOTIDE SEQUENCE</scope>
    <source>
        <strain evidence="3">Hsosn_3</strain>
        <tissue evidence="3">Leaf</tissue>
    </source>
</reference>
<dbReference type="PANTHER" id="PTHR46033">
    <property type="entry name" value="PROTEIN MAIN-LIKE 2"/>
    <property type="match status" value="1"/>
</dbReference>
<gene>
    <name evidence="3" type="ORF">POM88_048614</name>
</gene>
<dbReference type="AlphaFoldDB" id="A0AAD8GVK0"/>
<dbReference type="EMBL" id="JAUIZM010000011">
    <property type="protein sequence ID" value="KAK1355358.1"/>
    <property type="molecule type" value="Genomic_DNA"/>
</dbReference>
<dbReference type="PANTHER" id="PTHR46033:SF80">
    <property type="entry name" value="PROTEIN MAIN-LIKE 2-LIKE"/>
    <property type="match status" value="1"/>
</dbReference>
<proteinExistence type="predicted"/>
<evidence type="ECO:0000313" key="4">
    <source>
        <dbReference type="Proteomes" id="UP001237642"/>
    </source>
</evidence>
<name>A0AAD8GVK0_9APIA</name>
<feature type="domain" description="Aminotransferase-like plant mobile" evidence="2">
    <location>
        <begin position="96"/>
        <end position="463"/>
    </location>
</feature>
<dbReference type="InterPro" id="IPR044824">
    <property type="entry name" value="MAIN-like"/>
</dbReference>
<evidence type="ECO:0000259" key="2">
    <source>
        <dbReference type="Pfam" id="PF10536"/>
    </source>
</evidence>
<dbReference type="InterPro" id="IPR019557">
    <property type="entry name" value="AminoTfrase-like_pln_mobile"/>
</dbReference>
<dbReference type="Pfam" id="PF10536">
    <property type="entry name" value="PMD"/>
    <property type="match status" value="1"/>
</dbReference>